<dbReference type="PANTHER" id="PTHR31010">
    <property type="entry name" value="RAN-SPECIFIC GTPASE-ACTIVATING PROTEIN 30-RELATED"/>
    <property type="match status" value="1"/>
</dbReference>
<dbReference type="KEGG" id="tml:GSTUM_00011320001"/>
<feature type="compositionally biased region" description="Polar residues" evidence="1">
    <location>
        <begin position="605"/>
        <end position="625"/>
    </location>
</feature>
<dbReference type="PANTHER" id="PTHR31010:SF2">
    <property type="entry name" value="RAN-SPECIFIC GTPASE-ACTIVATING PROTEIN 30"/>
    <property type="match status" value="1"/>
</dbReference>
<dbReference type="GO" id="GO:0005737">
    <property type="term" value="C:cytoplasm"/>
    <property type="evidence" value="ECO:0007669"/>
    <property type="project" value="TreeGrafter"/>
</dbReference>
<feature type="region of interest" description="Disordered" evidence="1">
    <location>
        <begin position="349"/>
        <end position="372"/>
    </location>
</feature>
<protein>
    <submittedName>
        <fullName evidence="2">(Perigord truffle) hypothetical protein</fullName>
    </submittedName>
</protein>
<dbReference type="HOGENOM" id="CLU_014536_1_0_1"/>
<dbReference type="GO" id="GO:0005634">
    <property type="term" value="C:nucleus"/>
    <property type="evidence" value="ECO:0007669"/>
    <property type="project" value="TreeGrafter"/>
</dbReference>
<dbReference type="RefSeq" id="XP_002841901.1">
    <property type="nucleotide sequence ID" value="XM_002841855.1"/>
</dbReference>
<feature type="compositionally biased region" description="Basic and acidic residues" evidence="1">
    <location>
        <begin position="626"/>
        <end position="638"/>
    </location>
</feature>
<accession>D5GNJ9</accession>
<dbReference type="Pfam" id="PF05508">
    <property type="entry name" value="Ran-binding"/>
    <property type="match status" value="1"/>
</dbReference>
<organism evidence="2 3">
    <name type="scientific">Tuber melanosporum (strain Mel28)</name>
    <name type="common">Perigord black truffle</name>
    <dbReference type="NCBI Taxonomy" id="656061"/>
    <lineage>
        <taxon>Eukaryota</taxon>
        <taxon>Fungi</taxon>
        <taxon>Dikarya</taxon>
        <taxon>Ascomycota</taxon>
        <taxon>Pezizomycotina</taxon>
        <taxon>Pezizomycetes</taxon>
        <taxon>Pezizales</taxon>
        <taxon>Tuberaceae</taxon>
        <taxon>Tuber</taxon>
    </lineage>
</organism>
<reference evidence="2 3" key="1">
    <citation type="journal article" date="2010" name="Nature">
        <title>Perigord black truffle genome uncovers evolutionary origins and mechanisms of symbiosis.</title>
        <authorList>
            <person name="Martin F."/>
            <person name="Kohler A."/>
            <person name="Murat C."/>
            <person name="Balestrini R."/>
            <person name="Coutinho P.M."/>
            <person name="Jaillon O."/>
            <person name="Montanini B."/>
            <person name="Morin E."/>
            <person name="Noel B."/>
            <person name="Percudani R."/>
            <person name="Porcel B."/>
            <person name="Rubini A."/>
            <person name="Amicucci A."/>
            <person name="Amselem J."/>
            <person name="Anthouard V."/>
            <person name="Arcioni S."/>
            <person name="Artiguenave F."/>
            <person name="Aury J.M."/>
            <person name="Ballario P."/>
            <person name="Bolchi A."/>
            <person name="Brenna A."/>
            <person name="Brun A."/>
            <person name="Buee M."/>
            <person name="Cantarel B."/>
            <person name="Chevalier G."/>
            <person name="Couloux A."/>
            <person name="Da Silva C."/>
            <person name="Denoeud F."/>
            <person name="Duplessis S."/>
            <person name="Ghignone S."/>
            <person name="Hilselberger B."/>
            <person name="Iotti M."/>
            <person name="Marcais B."/>
            <person name="Mello A."/>
            <person name="Miranda M."/>
            <person name="Pacioni G."/>
            <person name="Quesneville H."/>
            <person name="Riccioni C."/>
            <person name="Ruotolo R."/>
            <person name="Splivallo R."/>
            <person name="Stocchi V."/>
            <person name="Tisserant E."/>
            <person name="Viscomi A.R."/>
            <person name="Zambonelli A."/>
            <person name="Zampieri E."/>
            <person name="Henrissat B."/>
            <person name="Lebrun M.H."/>
            <person name="Paolocci F."/>
            <person name="Bonfante P."/>
            <person name="Ottonello S."/>
            <person name="Wincker P."/>
        </authorList>
    </citation>
    <scope>NUCLEOTIDE SEQUENCE [LARGE SCALE GENOMIC DNA]</scope>
    <source>
        <strain evidence="2 3">Mel28</strain>
    </source>
</reference>
<keyword evidence="3" id="KW-1185">Reference proteome</keyword>
<feature type="compositionally biased region" description="Basic and acidic residues" evidence="1">
    <location>
        <begin position="361"/>
        <end position="372"/>
    </location>
</feature>
<evidence type="ECO:0000313" key="3">
    <source>
        <dbReference type="Proteomes" id="UP000006911"/>
    </source>
</evidence>
<name>D5GNJ9_TUBMM</name>
<feature type="region of interest" description="Disordered" evidence="1">
    <location>
        <begin position="506"/>
        <end position="638"/>
    </location>
</feature>
<sequence>MDFFLAKVSQQAVSFAIRSGIIVTSQFAIKECSRYISSIKGKDRQELQDLQDRLEQKIRIISPAIDLVEIISARGNTSLESALTLTKNIRHDIQSLGVRVAGLSAQGGGRKRRRSQDEINAVVQDIKQLLRKIEDAVPFINLAITTSGVNISSNIPHNVSPSRLMQASTLLTAGDTAYSMNPFNPAQIGTTFTLSLYMLFAGHSHRQEHVSAKDLTWQEVVYKCKVKLQRVPLVYDDDQDEDGASRNTNRLRAQSKIDEYCYELCLIEDLDDGRMHEVEEGKQPPGSFDDVEKAGLRTRIPIHQISKIFYTNSGQLLGIEDSSSPILLVKRDLNAAPPRKLVDRVEQYDYGDSGSEGEYPLDMHEGDSRELEPRQELPEEYELPPHLDPEWLAFEVFTEPEPDFDDAASEYSDAEESLSVSGSSPPGSLTDPNTSIAQALSNVELSISEHPPSPTPYVSPNVKSTLSILECLLRLTILQNYQQTSHLAVHDELLNLFLSDSAWDGTRESRRQERENARRRIGFDPFGSPTKPAKEAEVGTIQLTGGSRASSHRGSRWGTPQSFGRGYRLDSSLPMTPSSDSGKPMRKLEDREQPVLANNRELWTPEQQLSSMFNSPYGTSPLSKKNSPDGKKVNTEES</sequence>
<proteinExistence type="predicted"/>
<evidence type="ECO:0000313" key="2">
    <source>
        <dbReference type="EMBL" id="CAZ86092.1"/>
    </source>
</evidence>
<dbReference type="GeneID" id="9186168"/>
<dbReference type="AlphaFoldDB" id="D5GNJ9"/>
<dbReference type="eggNOG" id="ENOG502R7I3">
    <property type="taxonomic scope" value="Eukaryota"/>
</dbReference>
<gene>
    <name evidence="2" type="ORF">GSTUM_00011320001</name>
</gene>
<dbReference type="OMA" id="WDPYNES"/>
<feature type="region of interest" description="Disordered" evidence="1">
    <location>
        <begin position="403"/>
        <end position="434"/>
    </location>
</feature>
<dbReference type="InterPro" id="IPR008812">
    <property type="entry name" value="Ran_GTP-bd-rel"/>
</dbReference>
<dbReference type="GO" id="GO:0030695">
    <property type="term" value="F:GTPase regulator activity"/>
    <property type="evidence" value="ECO:0007669"/>
    <property type="project" value="TreeGrafter"/>
</dbReference>
<dbReference type="Proteomes" id="UP000006911">
    <property type="component" value="Unassembled WGS sequence"/>
</dbReference>
<feature type="compositionally biased region" description="Low complexity" evidence="1">
    <location>
        <begin position="417"/>
        <end position="429"/>
    </location>
</feature>
<dbReference type="FunCoup" id="D5GNJ9">
    <property type="interactions" value="12"/>
</dbReference>
<feature type="compositionally biased region" description="Basic and acidic residues" evidence="1">
    <location>
        <begin position="506"/>
        <end position="522"/>
    </location>
</feature>
<dbReference type="EMBL" id="FN430365">
    <property type="protein sequence ID" value="CAZ86092.1"/>
    <property type="molecule type" value="Genomic_DNA"/>
</dbReference>
<dbReference type="InParanoid" id="D5GNJ9"/>
<evidence type="ECO:0000256" key="1">
    <source>
        <dbReference type="SAM" id="MobiDB-lite"/>
    </source>
</evidence>
<feature type="compositionally biased region" description="Acidic residues" evidence="1">
    <location>
        <begin position="403"/>
        <end position="416"/>
    </location>
</feature>